<dbReference type="Proteomes" id="UP000002439">
    <property type="component" value="Chromosome"/>
</dbReference>
<proteinExistence type="predicted"/>
<keyword evidence="1" id="KW-0812">Transmembrane</keyword>
<gene>
    <name evidence="2" type="ordered locus">PAE1765</name>
</gene>
<reference evidence="2 3" key="1">
    <citation type="journal article" date="2002" name="Proc. Natl. Acad. Sci. U.S.A.">
        <title>Genome sequence of the hyperthermophilic crenarchaeon Pyrobaculum aerophilum.</title>
        <authorList>
            <person name="Fitz-Gibbon S.T."/>
            <person name="Ladner H."/>
            <person name="Kim U.J."/>
            <person name="Stetter K.O."/>
            <person name="Simon M.I."/>
            <person name="Miller J.H."/>
        </authorList>
    </citation>
    <scope>NUCLEOTIDE SEQUENCE [LARGE SCALE GENOMIC DNA]</scope>
    <source>
        <strain evidence="3">ATCC 51768 / DSM 7523 / JCM 9630 / CIP 104966 / NBRC 100827 / IM2</strain>
    </source>
</reference>
<dbReference type="InParanoid" id="Q8ZWJ3"/>
<sequence length="33" mass="3580">MIKVLNTLSVVFAYAIVFVNVALGIFPFGLLPL</sequence>
<feature type="transmembrane region" description="Helical" evidence="1">
    <location>
        <begin position="12"/>
        <end position="31"/>
    </location>
</feature>
<accession>Q8ZWJ3</accession>
<protein>
    <submittedName>
        <fullName evidence="2">Uncharacterized protein</fullName>
    </submittedName>
</protein>
<evidence type="ECO:0000313" key="3">
    <source>
        <dbReference type="Proteomes" id="UP000002439"/>
    </source>
</evidence>
<dbReference type="KEGG" id="pai:PAE1765"/>
<name>Q8ZWJ3_PYRAE</name>
<dbReference type="EnsemblBacteria" id="AAL63709">
    <property type="protein sequence ID" value="AAL63709"/>
    <property type="gene ID" value="PAE1765"/>
</dbReference>
<evidence type="ECO:0000256" key="1">
    <source>
        <dbReference type="SAM" id="Phobius"/>
    </source>
</evidence>
<dbReference type="eggNOG" id="arCOG04949">
    <property type="taxonomic scope" value="Archaea"/>
</dbReference>
<dbReference type="EMBL" id="AE009441">
    <property type="protein sequence ID" value="AAL63709.1"/>
    <property type="molecule type" value="Genomic_DNA"/>
</dbReference>
<dbReference type="STRING" id="178306.PAE1765"/>
<organism evidence="2 3">
    <name type="scientific">Pyrobaculum aerophilum (strain ATCC 51768 / DSM 7523 / JCM 9630 / CIP 104966 / NBRC 100827 / IM2)</name>
    <dbReference type="NCBI Taxonomy" id="178306"/>
    <lineage>
        <taxon>Archaea</taxon>
        <taxon>Thermoproteota</taxon>
        <taxon>Thermoprotei</taxon>
        <taxon>Thermoproteales</taxon>
        <taxon>Thermoproteaceae</taxon>
        <taxon>Pyrobaculum</taxon>
    </lineage>
</organism>
<dbReference type="HOGENOM" id="CLU_3379975_0_0_2"/>
<keyword evidence="1" id="KW-1133">Transmembrane helix</keyword>
<evidence type="ECO:0000313" key="2">
    <source>
        <dbReference type="EMBL" id="AAL63709.1"/>
    </source>
</evidence>
<dbReference type="AlphaFoldDB" id="Q8ZWJ3"/>
<keyword evidence="3" id="KW-1185">Reference proteome</keyword>
<keyword evidence="1" id="KW-0472">Membrane</keyword>